<comment type="caution">
    <text evidence="3">The sequence shown here is derived from an EMBL/GenBank/DDBJ whole genome shotgun (WGS) entry which is preliminary data.</text>
</comment>
<evidence type="ECO:0000259" key="2">
    <source>
        <dbReference type="Pfam" id="PF10531"/>
    </source>
</evidence>
<dbReference type="Gene3D" id="1.10.150.280">
    <property type="entry name" value="AF1531-like domain"/>
    <property type="match status" value="1"/>
</dbReference>
<proteinExistence type="predicted"/>
<feature type="region of interest" description="Disordered" evidence="1">
    <location>
        <begin position="49"/>
        <end position="75"/>
    </location>
</feature>
<dbReference type="Pfam" id="PF12836">
    <property type="entry name" value="HHH_3"/>
    <property type="match status" value="1"/>
</dbReference>
<protein>
    <submittedName>
        <fullName evidence="4">Competence protein ComEA</fullName>
    </submittedName>
</protein>
<dbReference type="SUPFAM" id="SSF47781">
    <property type="entry name" value="RuvA domain 2-like"/>
    <property type="match status" value="1"/>
</dbReference>
<dbReference type="Proteomes" id="UP000746584">
    <property type="component" value="Unassembled WGS sequence"/>
</dbReference>
<dbReference type="Gene3D" id="3.10.560.10">
    <property type="entry name" value="Outer membrane lipoprotein wza domain like"/>
    <property type="match status" value="1"/>
</dbReference>
<keyword evidence="6" id="KW-1185">Reference proteome</keyword>
<dbReference type="AlphaFoldDB" id="A0A8H9G8S9"/>
<reference evidence="3" key="2">
    <citation type="submission" date="2020-09" db="EMBL/GenBank/DDBJ databases">
        <authorList>
            <person name="Sun Q."/>
            <person name="Ohkuma M."/>
        </authorList>
    </citation>
    <scope>NUCLEOTIDE SEQUENCE</scope>
    <source>
        <strain evidence="3">JCM 1480</strain>
    </source>
</reference>
<dbReference type="Pfam" id="PF10531">
    <property type="entry name" value="SLBB"/>
    <property type="match status" value="1"/>
</dbReference>
<dbReference type="GO" id="GO:0015628">
    <property type="term" value="P:protein secretion by the type II secretion system"/>
    <property type="evidence" value="ECO:0007669"/>
    <property type="project" value="TreeGrafter"/>
</dbReference>
<evidence type="ECO:0000313" key="4">
    <source>
        <dbReference type="EMBL" id="MBM7801246.1"/>
    </source>
</evidence>
<dbReference type="InterPro" id="IPR010994">
    <property type="entry name" value="RuvA_2-like"/>
</dbReference>
<organism evidence="3 5">
    <name type="scientific">Curtobacterium luteum</name>
    <dbReference type="NCBI Taxonomy" id="33881"/>
    <lineage>
        <taxon>Bacteria</taxon>
        <taxon>Bacillati</taxon>
        <taxon>Actinomycetota</taxon>
        <taxon>Actinomycetes</taxon>
        <taxon>Micrococcales</taxon>
        <taxon>Microbacteriaceae</taxon>
        <taxon>Curtobacterium</taxon>
    </lineage>
</organism>
<name>A0A8H9G8S9_9MICO</name>
<accession>A0A8H9G8S9</accession>
<dbReference type="InterPro" id="IPR019554">
    <property type="entry name" value="Soluble_ligand-bd"/>
</dbReference>
<dbReference type="InterPro" id="IPR051675">
    <property type="entry name" value="Endo/Exo/Phosphatase_dom_1"/>
</dbReference>
<feature type="domain" description="Soluble ligand binding" evidence="2">
    <location>
        <begin position="81"/>
        <end position="135"/>
    </location>
</feature>
<gene>
    <name evidence="3" type="ORF">GCM10009769_12300</name>
    <name evidence="4" type="ORF">JOE58_000497</name>
</gene>
<dbReference type="EMBL" id="JAFBCG010000001">
    <property type="protein sequence ID" value="MBM7801246.1"/>
    <property type="molecule type" value="Genomic_DNA"/>
</dbReference>
<sequence length="230" mass="22490">MSSRFSLTPRAAVVLAAVVAVVAVLVIVLGTRSAGGGSAAEVVVSDAPSAEPASTAGGPTADGPPAGTGPDTSTATPSVVVVHVAGAVGKPGVVTLPAGSRVTTALERAGGAARDADLARVNLARPLVDGEQVYVPRVGETDVPIALPDGDAGGAGAPSASGSTGSDTVVDLNAADAATLETLPGIGPALAERILAWREEHGRFAAVEDLLDVSGIGDAKFADLQPRVRV</sequence>
<dbReference type="GO" id="GO:0015627">
    <property type="term" value="C:type II protein secretion system complex"/>
    <property type="evidence" value="ECO:0007669"/>
    <property type="project" value="TreeGrafter"/>
</dbReference>
<reference evidence="4 6" key="3">
    <citation type="submission" date="2021-01" db="EMBL/GenBank/DDBJ databases">
        <title>Sequencing the genomes of 1000 actinobacteria strains.</title>
        <authorList>
            <person name="Klenk H.-P."/>
        </authorList>
    </citation>
    <scope>NUCLEOTIDE SEQUENCE [LARGE SCALE GENOMIC DNA]</scope>
    <source>
        <strain evidence="4 6">DSM 20542</strain>
    </source>
</reference>
<dbReference type="InterPro" id="IPR004509">
    <property type="entry name" value="Competence_ComEA_HhH"/>
</dbReference>
<reference evidence="3" key="1">
    <citation type="journal article" date="2014" name="Int. J. Syst. Evol. Microbiol.">
        <title>Complete genome sequence of Corynebacterium casei LMG S-19264T (=DSM 44701T), isolated from a smear-ripened cheese.</title>
        <authorList>
            <consortium name="US DOE Joint Genome Institute (JGI-PGF)"/>
            <person name="Walter F."/>
            <person name="Albersmeier A."/>
            <person name="Kalinowski J."/>
            <person name="Ruckert C."/>
        </authorList>
    </citation>
    <scope>NUCLEOTIDE SEQUENCE</scope>
    <source>
        <strain evidence="3">JCM 1480</strain>
    </source>
</reference>
<evidence type="ECO:0000313" key="3">
    <source>
        <dbReference type="EMBL" id="GGK95697.1"/>
    </source>
</evidence>
<dbReference type="NCBIfam" id="TIGR00426">
    <property type="entry name" value="competence protein ComEA helix-hairpin-helix repeat region"/>
    <property type="match status" value="1"/>
</dbReference>
<dbReference type="PANTHER" id="PTHR21180">
    <property type="entry name" value="ENDONUCLEASE/EXONUCLEASE/PHOSPHATASE FAMILY DOMAIN-CONTAINING PROTEIN 1"/>
    <property type="match status" value="1"/>
</dbReference>
<evidence type="ECO:0000313" key="6">
    <source>
        <dbReference type="Proteomes" id="UP000746584"/>
    </source>
</evidence>
<dbReference type="EMBL" id="BMOI01000004">
    <property type="protein sequence ID" value="GGK95697.1"/>
    <property type="molecule type" value="Genomic_DNA"/>
</dbReference>
<feature type="compositionally biased region" description="Low complexity" evidence="1">
    <location>
        <begin position="52"/>
        <end position="75"/>
    </location>
</feature>
<evidence type="ECO:0000313" key="5">
    <source>
        <dbReference type="Proteomes" id="UP000648535"/>
    </source>
</evidence>
<dbReference type="PANTHER" id="PTHR21180:SF32">
    <property type="entry name" value="ENDONUCLEASE_EXONUCLEASE_PHOSPHATASE FAMILY DOMAIN-CONTAINING PROTEIN 1"/>
    <property type="match status" value="1"/>
</dbReference>
<dbReference type="RefSeq" id="WP_022904291.1">
    <property type="nucleotide sequence ID" value="NZ_BMOI01000004.1"/>
</dbReference>
<dbReference type="Proteomes" id="UP000648535">
    <property type="component" value="Unassembled WGS sequence"/>
</dbReference>
<evidence type="ECO:0000256" key="1">
    <source>
        <dbReference type="SAM" id="MobiDB-lite"/>
    </source>
</evidence>